<gene>
    <name evidence="3" type="ORF">HHL11_14060</name>
</gene>
<dbReference type="GO" id="GO:0005886">
    <property type="term" value="C:plasma membrane"/>
    <property type="evidence" value="ECO:0007669"/>
    <property type="project" value="TreeGrafter"/>
</dbReference>
<feature type="transmembrane region" description="Helical" evidence="1">
    <location>
        <begin position="38"/>
        <end position="62"/>
    </location>
</feature>
<dbReference type="CDD" id="cd06259">
    <property type="entry name" value="YdcF-like"/>
    <property type="match status" value="1"/>
</dbReference>
<dbReference type="InterPro" id="IPR003848">
    <property type="entry name" value="DUF218"/>
</dbReference>
<dbReference type="EMBL" id="JABBFX010000001">
    <property type="protein sequence ID" value="NML44878.1"/>
    <property type="molecule type" value="Genomic_DNA"/>
</dbReference>
<name>A0A848HBB2_9BURK</name>
<evidence type="ECO:0000259" key="2">
    <source>
        <dbReference type="Pfam" id="PF02698"/>
    </source>
</evidence>
<dbReference type="PANTHER" id="PTHR30336:SF4">
    <property type="entry name" value="ENVELOPE BIOGENESIS FACTOR ELYC"/>
    <property type="match status" value="1"/>
</dbReference>
<keyword evidence="1" id="KW-0472">Membrane</keyword>
<evidence type="ECO:0000256" key="1">
    <source>
        <dbReference type="SAM" id="Phobius"/>
    </source>
</evidence>
<feature type="transmembrane region" description="Helical" evidence="1">
    <location>
        <begin position="6"/>
        <end position="31"/>
    </location>
</feature>
<reference evidence="3 4" key="1">
    <citation type="submission" date="2020-04" db="EMBL/GenBank/DDBJ databases">
        <title>Ramlibacter sp. G-1-2-2 isolated from soil.</title>
        <authorList>
            <person name="Dahal R.H."/>
        </authorList>
    </citation>
    <scope>NUCLEOTIDE SEQUENCE [LARGE SCALE GENOMIC DNA]</scope>
    <source>
        <strain evidence="3 4">G-1-2-2</strain>
    </source>
</reference>
<dbReference type="GO" id="GO:0000270">
    <property type="term" value="P:peptidoglycan metabolic process"/>
    <property type="evidence" value="ECO:0007669"/>
    <property type="project" value="TreeGrafter"/>
</dbReference>
<keyword evidence="1" id="KW-0812">Transmembrane</keyword>
<dbReference type="AlphaFoldDB" id="A0A848HBB2"/>
<keyword evidence="4" id="KW-1185">Reference proteome</keyword>
<keyword evidence="1" id="KW-1133">Transmembrane helix</keyword>
<dbReference type="InterPro" id="IPR051599">
    <property type="entry name" value="Cell_Envelope_Assoc"/>
</dbReference>
<evidence type="ECO:0000313" key="4">
    <source>
        <dbReference type="Proteomes" id="UP000541185"/>
    </source>
</evidence>
<dbReference type="PANTHER" id="PTHR30336">
    <property type="entry name" value="INNER MEMBRANE PROTEIN, PROBABLE PERMEASE"/>
    <property type="match status" value="1"/>
</dbReference>
<evidence type="ECO:0000313" key="3">
    <source>
        <dbReference type="EMBL" id="NML44878.1"/>
    </source>
</evidence>
<organism evidence="3 4">
    <name type="scientific">Ramlibacter agri</name>
    <dbReference type="NCBI Taxonomy" id="2728837"/>
    <lineage>
        <taxon>Bacteria</taxon>
        <taxon>Pseudomonadati</taxon>
        <taxon>Pseudomonadota</taxon>
        <taxon>Betaproteobacteria</taxon>
        <taxon>Burkholderiales</taxon>
        <taxon>Comamonadaceae</taxon>
        <taxon>Ramlibacter</taxon>
    </lineage>
</organism>
<dbReference type="Proteomes" id="UP000541185">
    <property type="component" value="Unassembled WGS sequence"/>
</dbReference>
<accession>A0A848HBB2</accession>
<sequence>MQLGELKPILAGLALPPTGPLLLALLGLLWARRRRGAGLALAAAGILVTLALSMNVVAVGLAHTILPQVQPARPEDLKGVQAIVVLGAAVNMNAPEYGGGPQLEAPAHERLRYAIWLAKRTGKPLAYAGGQGWTAVGSTQLPEAQVADAVLRDETGQSLRWRDDRSRDTRENANYMMEAMKPDGIRRVAVVTDSWHMPRAVHYFQAAGFEVVAAPMNFPHAKPGPQRWLPEPVELLLSRQVLREWLALQVARLS</sequence>
<feature type="domain" description="DUF218" evidence="2">
    <location>
        <begin position="81"/>
        <end position="247"/>
    </location>
</feature>
<dbReference type="RefSeq" id="WP_169418977.1">
    <property type="nucleotide sequence ID" value="NZ_JABBFX010000001.1"/>
</dbReference>
<dbReference type="Pfam" id="PF02698">
    <property type="entry name" value="DUF218"/>
    <property type="match status" value="1"/>
</dbReference>
<proteinExistence type="predicted"/>
<protein>
    <submittedName>
        <fullName evidence="3">YdcF family protein</fullName>
    </submittedName>
</protein>
<comment type="caution">
    <text evidence="3">The sequence shown here is derived from an EMBL/GenBank/DDBJ whole genome shotgun (WGS) entry which is preliminary data.</text>
</comment>
<dbReference type="Gene3D" id="3.40.50.620">
    <property type="entry name" value="HUPs"/>
    <property type="match status" value="1"/>
</dbReference>
<dbReference type="GO" id="GO:0043164">
    <property type="term" value="P:Gram-negative-bacterium-type cell wall biogenesis"/>
    <property type="evidence" value="ECO:0007669"/>
    <property type="project" value="TreeGrafter"/>
</dbReference>
<dbReference type="InterPro" id="IPR014729">
    <property type="entry name" value="Rossmann-like_a/b/a_fold"/>
</dbReference>